<dbReference type="PANTHER" id="PTHR22726">
    <property type="entry name" value="METALLOENDOPEPTIDASE OMA1"/>
    <property type="match status" value="1"/>
</dbReference>
<reference evidence="10" key="1">
    <citation type="submission" date="2017-02" db="EMBL/GenBank/DDBJ databases">
        <authorList>
            <person name="Varghese N."/>
            <person name="Submissions S."/>
        </authorList>
    </citation>
    <scope>NUCLEOTIDE SEQUENCE [LARGE SCALE GENOMIC DNA]</scope>
    <source>
        <strain evidence="10">USBA 369</strain>
    </source>
</reference>
<evidence type="ECO:0000256" key="4">
    <source>
        <dbReference type="ARBA" id="ARBA00022801"/>
    </source>
</evidence>
<evidence type="ECO:0000313" key="9">
    <source>
        <dbReference type="EMBL" id="SJZ56954.1"/>
    </source>
</evidence>
<evidence type="ECO:0000259" key="8">
    <source>
        <dbReference type="Pfam" id="PF01435"/>
    </source>
</evidence>
<evidence type="ECO:0000256" key="2">
    <source>
        <dbReference type="ARBA" id="ARBA00022670"/>
    </source>
</evidence>
<keyword evidence="7" id="KW-0732">Signal</keyword>
<organism evidence="9 10">
    <name type="scientific">Consotaella salsifontis</name>
    <dbReference type="NCBI Taxonomy" id="1365950"/>
    <lineage>
        <taxon>Bacteria</taxon>
        <taxon>Pseudomonadati</taxon>
        <taxon>Pseudomonadota</taxon>
        <taxon>Alphaproteobacteria</taxon>
        <taxon>Hyphomicrobiales</taxon>
        <taxon>Aurantimonadaceae</taxon>
        <taxon>Consotaella</taxon>
    </lineage>
</organism>
<dbReference type="Pfam" id="PF13432">
    <property type="entry name" value="TPR_16"/>
    <property type="match status" value="1"/>
</dbReference>
<gene>
    <name evidence="9" type="ORF">SAMN05428963_101324</name>
</gene>
<name>A0A1T4LR85_9HYPH</name>
<keyword evidence="10" id="KW-1185">Reference proteome</keyword>
<feature type="chain" id="PRO_5012368742" evidence="7">
    <location>
        <begin position="22"/>
        <end position="453"/>
    </location>
</feature>
<keyword evidence="5" id="KW-0862">Zinc</keyword>
<dbReference type="GO" id="GO:0004222">
    <property type="term" value="F:metalloendopeptidase activity"/>
    <property type="evidence" value="ECO:0007669"/>
    <property type="project" value="InterPro"/>
</dbReference>
<accession>A0A1T4LR85</accession>
<dbReference type="GO" id="GO:0051603">
    <property type="term" value="P:proteolysis involved in protein catabolic process"/>
    <property type="evidence" value="ECO:0007669"/>
    <property type="project" value="TreeGrafter"/>
</dbReference>
<dbReference type="InterPro" id="IPR011990">
    <property type="entry name" value="TPR-like_helical_dom_sf"/>
</dbReference>
<comment type="cofactor">
    <cofactor evidence="1">
        <name>Zn(2+)</name>
        <dbReference type="ChEBI" id="CHEBI:29105"/>
    </cofactor>
</comment>
<dbReference type="Gene3D" id="3.30.2010.10">
    <property type="entry name" value="Metalloproteases ('zincins'), catalytic domain"/>
    <property type="match status" value="1"/>
</dbReference>
<dbReference type="Proteomes" id="UP000190135">
    <property type="component" value="Unassembled WGS sequence"/>
</dbReference>
<dbReference type="Gene3D" id="1.25.40.10">
    <property type="entry name" value="Tetratricopeptide repeat domain"/>
    <property type="match status" value="1"/>
</dbReference>
<dbReference type="AlphaFoldDB" id="A0A1T4LR85"/>
<dbReference type="STRING" id="1365950.SAMN05428963_101324"/>
<sequence>MRFTSYLLALVFAFAPNAAMAIQARGNVPVVRDAEIEGLVEDYVRPLLGAAGLSRSGIEVILVNDPGFNAFVSGRRIFINTGTIAGSERPSETIGVLAHEIGHLAGGHQQRLREQLERASTIAMVATALGVGAIATGAATGQREVARAGSGIAAGTGDFARRLVARYQRGEETTADRAALTYLEKTKQSPKGLLDGFEGLMRSNMFSTSRGDAYLSSHPMPQDRLAFLQTAAKASPYYDKPEDPTLQERHDLARAKIAAYTGGAVAVQRLFAKQPFGLATRYGIAIATHLNGSPSDALTKFDALIQTQPKNPWFHEMRGEVLMRAGRAREAADAYRKAASLDKSKSGVLQAEIGQALVTGGDPKSMKEAVRLIKAGLQSDPDNPTAYRFLAMAYGRLGDVGAADLATAEGHWHVGAYRDAKVFAARAQQNLKPGTPLWRQAEDIINTKISPKT</sequence>
<dbReference type="EMBL" id="FUXL01000001">
    <property type="protein sequence ID" value="SJZ56954.1"/>
    <property type="molecule type" value="Genomic_DNA"/>
</dbReference>
<keyword evidence="2 9" id="KW-0645">Protease</keyword>
<evidence type="ECO:0000256" key="7">
    <source>
        <dbReference type="SAM" id="SignalP"/>
    </source>
</evidence>
<protein>
    <submittedName>
        <fullName evidence="9">Putative Zn-dependent protease, contains TPR repeats</fullName>
    </submittedName>
</protein>
<dbReference type="OrthoDB" id="9814887at2"/>
<dbReference type="InterPro" id="IPR051156">
    <property type="entry name" value="Mito/Outer_Membr_Metalloprot"/>
</dbReference>
<keyword evidence="3" id="KW-0479">Metal-binding</keyword>
<evidence type="ECO:0000256" key="1">
    <source>
        <dbReference type="ARBA" id="ARBA00001947"/>
    </source>
</evidence>
<dbReference type="GO" id="GO:0046872">
    <property type="term" value="F:metal ion binding"/>
    <property type="evidence" value="ECO:0007669"/>
    <property type="project" value="UniProtKB-KW"/>
</dbReference>
<dbReference type="InterPro" id="IPR001915">
    <property type="entry name" value="Peptidase_M48"/>
</dbReference>
<dbReference type="SUPFAM" id="SSF48452">
    <property type="entry name" value="TPR-like"/>
    <property type="match status" value="1"/>
</dbReference>
<keyword evidence="6" id="KW-0482">Metalloprotease</keyword>
<dbReference type="GO" id="GO:0016020">
    <property type="term" value="C:membrane"/>
    <property type="evidence" value="ECO:0007669"/>
    <property type="project" value="TreeGrafter"/>
</dbReference>
<evidence type="ECO:0000256" key="3">
    <source>
        <dbReference type="ARBA" id="ARBA00022723"/>
    </source>
</evidence>
<evidence type="ECO:0000313" key="10">
    <source>
        <dbReference type="Proteomes" id="UP000190135"/>
    </source>
</evidence>
<proteinExistence type="predicted"/>
<evidence type="ECO:0000256" key="6">
    <source>
        <dbReference type="ARBA" id="ARBA00023049"/>
    </source>
</evidence>
<evidence type="ECO:0000256" key="5">
    <source>
        <dbReference type="ARBA" id="ARBA00022833"/>
    </source>
</evidence>
<dbReference type="Pfam" id="PF01435">
    <property type="entry name" value="Peptidase_M48"/>
    <property type="match status" value="1"/>
</dbReference>
<feature type="signal peptide" evidence="7">
    <location>
        <begin position="1"/>
        <end position="21"/>
    </location>
</feature>
<dbReference type="PANTHER" id="PTHR22726:SF1">
    <property type="entry name" value="METALLOENDOPEPTIDASE OMA1, MITOCHONDRIAL"/>
    <property type="match status" value="1"/>
</dbReference>
<feature type="domain" description="Peptidase M48" evidence="8">
    <location>
        <begin position="40"/>
        <end position="230"/>
    </location>
</feature>
<dbReference type="CDD" id="cd07324">
    <property type="entry name" value="M48C_Oma1-like"/>
    <property type="match status" value="1"/>
</dbReference>
<keyword evidence="4" id="KW-0378">Hydrolase</keyword>